<dbReference type="EMBL" id="KI694779">
    <property type="protein sequence ID" value="ETM38962.1"/>
    <property type="molecule type" value="Genomic_DNA"/>
</dbReference>
<reference evidence="1" key="1">
    <citation type="submission" date="2013-11" db="EMBL/GenBank/DDBJ databases">
        <title>The Genome Sequence of Phytophthora parasitica IAC_01/95.</title>
        <authorList>
            <consortium name="The Broad Institute Genomics Platform"/>
            <person name="Russ C."/>
            <person name="Tyler B."/>
            <person name="Panabieres F."/>
            <person name="Shan W."/>
            <person name="Tripathy S."/>
            <person name="Grunwald N."/>
            <person name="Machado M."/>
            <person name="Johnson C.S."/>
            <person name="Arredondo F."/>
            <person name="Hong C."/>
            <person name="Coffey M."/>
            <person name="Young S.K."/>
            <person name="Zeng Q."/>
            <person name="Gargeya S."/>
            <person name="Fitzgerald M."/>
            <person name="Abouelleil A."/>
            <person name="Alvarado L."/>
            <person name="Chapman S.B."/>
            <person name="Gainer-Dewar J."/>
            <person name="Goldberg J."/>
            <person name="Griggs A."/>
            <person name="Gujja S."/>
            <person name="Hansen M."/>
            <person name="Howarth C."/>
            <person name="Imamovic A."/>
            <person name="Ireland A."/>
            <person name="Larimer J."/>
            <person name="McCowan C."/>
            <person name="Murphy C."/>
            <person name="Pearson M."/>
            <person name="Poon T.W."/>
            <person name="Priest M."/>
            <person name="Roberts A."/>
            <person name="Saif S."/>
            <person name="Shea T."/>
            <person name="Sykes S."/>
            <person name="Wortman J."/>
            <person name="Nusbaum C."/>
            <person name="Birren B."/>
        </authorList>
    </citation>
    <scope>NUCLEOTIDE SEQUENCE [LARGE SCALE GENOMIC DNA]</scope>
    <source>
        <strain evidence="1">IAC_01/95</strain>
    </source>
</reference>
<accession>W2MRG1</accession>
<dbReference type="AlphaFoldDB" id="W2MRG1"/>
<evidence type="ECO:0000313" key="1">
    <source>
        <dbReference type="EMBL" id="ETM38962.1"/>
    </source>
</evidence>
<protein>
    <submittedName>
        <fullName evidence="1">Uncharacterized protein</fullName>
    </submittedName>
</protein>
<proteinExistence type="predicted"/>
<feature type="non-terminal residue" evidence="1">
    <location>
        <position position="1"/>
    </location>
</feature>
<sequence>CCSENGRTNFKAKSSTVGAEKKNDYCAASLTAVRSTFSAATAALPSTYW</sequence>
<organism evidence="1">
    <name type="scientific">Phytophthora nicotianae</name>
    <name type="common">Potato buckeye rot agent</name>
    <name type="synonym">Phytophthora parasitica</name>
    <dbReference type="NCBI Taxonomy" id="4792"/>
    <lineage>
        <taxon>Eukaryota</taxon>
        <taxon>Sar</taxon>
        <taxon>Stramenopiles</taxon>
        <taxon>Oomycota</taxon>
        <taxon>Peronosporomycetes</taxon>
        <taxon>Peronosporales</taxon>
        <taxon>Peronosporaceae</taxon>
        <taxon>Phytophthora</taxon>
    </lineage>
</organism>
<name>W2MRG1_PHYNI</name>
<dbReference type="Proteomes" id="UP000054532">
    <property type="component" value="Unassembled WGS sequence"/>
</dbReference>
<gene>
    <name evidence="1" type="ORF">L914_14840</name>
</gene>